<dbReference type="EMBL" id="CP001699">
    <property type="protein sequence ID" value="ACU58130.1"/>
    <property type="molecule type" value="Genomic_DNA"/>
</dbReference>
<proteinExistence type="predicted"/>
<gene>
    <name evidence="1" type="ordered locus">Cpin_0632</name>
</gene>
<dbReference type="Proteomes" id="UP000002215">
    <property type="component" value="Chromosome"/>
</dbReference>
<reference evidence="2" key="1">
    <citation type="submission" date="2009-08" db="EMBL/GenBank/DDBJ databases">
        <title>The complete genome of Chitinophaga pinensis DSM 2588.</title>
        <authorList>
            <consortium name="US DOE Joint Genome Institute (JGI-PGF)"/>
            <person name="Lucas S."/>
            <person name="Copeland A."/>
            <person name="Lapidus A."/>
            <person name="Glavina del Rio T."/>
            <person name="Dalin E."/>
            <person name="Tice H."/>
            <person name="Bruce D."/>
            <person name="Goodwin L."/>
            <person name="Pitluck S."/>
            <person name="Kyrpides N."/>
            <person name="Mavromatis K."/>
            <person name="Ivanova N."/>
            <person name="Mikhailova N."/>
            <person name="Sims D."/>
            <person name="Meinche L."/>
            <person name="Brettin T."/>
            <person name="Detter J.C."/>
            <person name="Han C."/>
            <person name="Larimer F."/>
            <person name="Land M."/>
            <person name="Hauser L."/>
            <person name="Markowitz V."/>
            <person name="Cheng J.-F."/>
            <person name="Hugenholtz P."/>
            <person name="Woyke T."/>
            <person name="Wu D."/>
            <person name="Spring S."/>
            <person name="Klenk H.-P."/>
            <person name="Eisen J.A."/>
        </authorList>
    </citation>
    <scope>NUCLEOTIDE SEQUENCE [LARGE SCALE GENOMIC DNA]</scope>
    <source>
        <strain evidence="2">ATCC 43595 / DSM 2588 / LMG 13176 / NBRC 15968 / NCIMB 11800 / UQM 2034</strain>
    </source>
</reference>
<organism evidence="1 2">
    <name type="scientific">Chitinophaga pinensis (strain ATCC 43595 / DSM 2588 / LMG 13176 / NBRC 15968 / NCIMB 11800 / UQM 2034)</name>
    <dbReference type="NCBI Taxonomy" id="485918"/>
    <lineage>
        <taxon>Bacteria</taxon>
        <taxon>Pseudomonadati</taxon>
        <taxon>Bacteroidota</taxon>
        <taxon>Chitinophagia</taxon>
        <taxon>Chitinophagales</taxon>
        <taxon>Chitinophagaceae</taxon>
        <taxon>Chitinophaga</taxon>
    </lineage>
</organism>
<accession>A0A979GSR3</accession>
<evidence type="ECO:0000313" key="1">
    <source>
        <dbReference type="EMBL" id="ACU58130.1"/>
    </source>
</evidence>
<reference evidence="1 2" key="2">
    <citation type="journal article" date="2010" name="Stand. Genomic Sci.">
        <title>Complete genome sequence of Chitinophaga pinensis type strain (UQM 2034).</title>
        <authorList>
            <person name="Glavina Del Rio T."/>
            <person name="Abt B."/>
            <person name="Spring S."/>
            <person name="Lapidus A."/>
            <person name="Nolan M."/>
            <person name="Tice H."/>
            <person name="Copeland A."/>
            <person name="Cheng J.F."/>
            <person name="Chen F."/>
            <person name="Bruce D."/>
            <person name="Goodwin L."/>
            <person name="Pitluck S."/>
            <person name="Ivanova N."/>
            <person name="Mavromatis K."/>
            <person name="Mikhailova N."/>
            <person name="Pati A."/>
            <person name="Chen A."/>
            <person name="Palaniappan K."/>
            <person name="Land M."/>
            <person name="Hauser L."/>
            <person name="Chang Y.J."/>
            <person name="Jeffries C.D."/>
            <person name="Chain P."/>
            <person name="Saunders E."/>
            <person name="Detter J.C."/>
            <person name="Brettin T."/>
            <person name="Rohde M."/>
            <person name="Goker M."/>
            <person name="Bristow J."/>
            <person name="Eisen J.A."/>
            <person name="Markowitz V."/>
            <person name="Hugenholtz P."/>
            <person name="Kyrpides N.C."/>
            <person name="Klenk H.P."/>
            <person name="Lucas S."/>
        </authorList>
    </citation>
    <scope>NUCLEOTIDE SEQUENCE [LARGE SCALE GENOMIC DNA]</scope>
    <source>
        <strain evidence="2">ATCC 43595 / DSM 2588 / LMG 13176 / NBRC 15968 / NCIMB 11800 / UQM 2034</strain>
    </source>
</reference>
<evidence type="ECO:0000313" key="2">
    <source>
        <dbReference type="Proteomes" id="UP000002215"/>
    </source>
</evidence>
<dbReference type="KEGG" id="cpi:Cpin_0632"/>
<protein>
    <submittedName>
        <fullName evidence="1">Uncharacterized protein</fullName>
    </submittedName>
</protein>
<sequence>METAVVVTKSRISRPYYKYEKLLCKNKKRKVAFWHTFL</sequence>
<name>A0A979GSR3_CHIPD</name>
<dbReference type="AlphaFoldDB" id="A0A979GSR3"/>